<accession>A0A8J6EBP2</accession>
<comment type="caution">
    <text evidence="1">The sequence shown here is derived from an EMBL/GenBank/DDBJ whole genome shotgun (WGS) entry which is preliminary data.</text>
</comment>
<gene>
    <name evidence="1" type="ORF">GDO78_021251</name>
</gene>
<evidence type="ECO:0000313" key="2">
    <source>
        <dbReference type="Proteomes" id="UP000770717"/>
    </source>
</evidence>
<dbReference type="Proteomes" id="UP000770717">
    <property type="component" value="Unassembled WGS sequence"/>
</dbReference>
<sequence>MSPLQSTAPHRHDCPEALRRCRRCTPDGSSVSQEEHFFLRFEDLPPFTKQELISIDSSMCFSCCSLFIRRDYLYTVHLTSIW</sequence>
<keyword evidence="2" id="KW-1185">Reference proteome</keyword>
<reference evidence="1" key="1">
    <citation type="thesis" date="2020" institute="ProQuest LLC" country="789 East Eisenhower Parkway, Ann Arbor, MI, USA">
        <title>Comparative Genomics and Chromosome Evolution.</title>
        <authorList>
            <person name="Mudd A.B."/>
        </authorList>
    </citation>
    <scope>NUCLEOTIDE SEQUENCE</scope>
    <source>
        <strain evidence="1">HN-11 Male</strain>
        <tissue evidence="1">Kidney and liver</tissue>
    </source>
</reference>
<evidence type="ECO:0000313" key="1">
    <source>
        <dbReference type="EMBL" id="KAG9460526.1"/>
    </source>
</evidence>
<proteinExistence type="predicted"/>
<dbReference type="AlphaFoldDB" id="A0A8J6EBP2"/>
<name>A0A8J6EBP2_ELECQ</name>
<dbReference type="EMBL" id="WNTK01061102">
    <property type="protein sequence ID" value="KAG9460526.1"/>
    <property type="molecule type" value="Genomic_DNA"/>
</dbReference>
<protein>
    <submittedName>
        <fullName evidence="1">Uncharacterized protein</fullName>
    </submittedName>
</protein>
<organism evidence="1 2">
    <name type="scientific">Eleutherodactylus coqui</name>
    <name type="common">Puerto Rican coqui</name>
    <dbReference type="NCBI Taxonomy" id="57060"/>
    <lineage>
        <taxon>Eukaryota</taxon>
        <taxon>Metazoa</taxon>
        <taxon>Chordata</taxon>
        <taxon>Craniata</taxon>
        <taxon>Vertebrata</taxon>
        <taxon>Euteleostomi</taxon>
        <taxon>Amphibia</taxon>
        <taxon>Batrachia</taxon>
        <taxon>Anura</taxon>
        <taxon>Neobatrachia</taxon>
        <taxon>Hyloidea</taxon>
        <taxon>Eleutherodactylidae</taxon>
        <taxon>Eleutherodactylinae</taxon>
        <taxon>Eleutherodactylus</taxon>
        <taxon>Eleutherodactylus</taxon>
    </lineage>
</organism>